<dbReference type="GO" id="GO:0006355">
    <property type="term" value="P:regulation of DNA-templated transcription"/>
    <property type="evidence" value="ECO:0007669"/>
    <property type="project" value="InterPro"/>
</dbReference>
<dbReference type="OrthoDB" id="982642at2"/>
<evidence type="ECO:0000313" key="1">
    <source>
        <dbReference type="EMBL" id="SGY94934.1"/>
    </source>
</evidence>
<evidence type="ECO:0000313" key="2">
    <source>
        <dbReference type="Proteomes" id="UP000183794"/>
    </source>
</evidence>
<accession>A0A1L0AZZ0</accession>
<dbReference type="EMBL" id="FPLD01000051">
    <property type="protein sequence ID" value="SGY94934.1"/>
    <property type="molecule type" value="Genomic_DNA"/>
</dbReference>
<reference evidence="1 2" key="1">
    <citation type="submission" date="2016-11" db="EMBL/GenBank/DDBJ databases">
        <authorList>
            <person name="Jaros S."/>
            <person name="Januszkiewicz K."/>
            <person name="Wedrychowicz H."/>
        </authorList>
    </citation>
    <scope>NUCLEOTIDE SEQUENCE [LARGE SCALE GENOMIC DNA]</scope>
    <source>
        <strain evidence="1">NVI 5450</strain>
    </source>
</reference>
<dbReference type="RefSeq" id="WP_082297272.1">
    <property type="nucleotide sequence ID" value="NZ_FPLD01000051.1"/>
</dbReference>
<dbReference type="Pfam" id="PF11112">
    <property type="entry name" value="PyocinActivator"/>
    <property type="match status" value="1"/>
</dbReference>
<evidence type="ECO:0008006" key="3">
    <source>
        <dbReference type="Google" id="ProtNLM"/>
    </source>
</evidence>
<organism evidence="1 2">
    <name type="scientific">Moritella viscosa</name>
    <dbReference type="NCBI Taxonomy" id="80854"/>
    <lineage>
        <taxon>Bacteria</taxon>
        <taxon>Pseudomonadati</taxon>
        <taxon>Pseudomonadota</taxon>
        <taxon>Gammaproteobacteria</taxon>
        <taxon>Alteromonadales</taxon>
        <taxon>Moritellaceae</taxon>
        <taxon>Moritella</taxon>
    </lineage>
</organism>
<sequence>MKHVKKENIDKENSITLTHQILLQQFNHRVLIPIDEIAEPYLNLSRRTALNRAKTHYLPFPCFKIGDSQKSPVVVHLNNLVNYINQSVAEEKSNWQKFQIEN</sequence>
<name>A0A1L0AZZ0_9GAMM</name>
<proteinExistence type="predicted"/>
<protein>
    <recommendedName>
        <fullName evidence="3">Pyocin activator protein PrtN</fullName>
    </recommendedName>
</protein>
<gene>
    <name evidence="1" type="ORF">NVI5450_1646</name>
</gene>
<dbReference type="AlphaFoldDB" id="A0A1L0AZZ0"/>
<dbReference type="Proteomes" id="UP000183794">
    <property type="component" value="Unassembled WGS sequence"/>
</dbReference>
<dbReference type="InterPro" id="IPR020518">
    <property type="entry name" value="Tscrpt_reg_PrtN"/>
</dbReference>